<dbReference type="InterPro" id="IPR000073">
    <property type="entry name" value="AB_hydrolase_1"/>
</dbReference>
<dbReference type="GO" id="GO:0016020">
    <property type="term" value="C:membrane"/>
    <property type="evidence" value="ECO:0007669"/>
    <property type="project" value="TreeGrafter"/>
</dbReference>
<dbReference type="PANTHER" id="PTHR43798:SF33">
    <property type="entry name" value="HYDROLASE, PUTATIVE (AFU_ORTHOLOGUE AFUA_2G14860)-RELATED"/>
    <property type="match status" value="1"/>
</dbReference>
<proteinExistence type="predicted"/>
<dbReference type="AlphaFoldDB" id="A0A1M4STC6"/>
<dbReference type="STRING" id="112248.SAMN05444392_101132"/>
<gene>
    <name evidence="2" type="ORF">SAMN05444392_101132</name>
</gene>
<protein>
    <submittedName>
        <fullName evidence="2">Pimeloyl-ACP methyl ester carboxylesterase</fullName>
    </submittedName>
</protein>
<dbReference type="Proteomes" id="UP000184476">
    <property type="component" value="Unassembled WGS sequence"/>
</dbReference>
<evidence type="ECO:0000259" key="1">
    <source>
        <dbReference type="Pfam" id="PF00561"/>
    </source>
</evidence>
<feature type="domain" description="AB hydrolase-1" evidence="1">
    <location>
        <begin position="25"/>
        <end position="261"/>
    </location>
</feature>
<keyword evidence="3" id="KW-1185">Reference proteome</keyword>
<dbReference type="RefSeq" id="WP_073150365.1">
    <property type="nucleotide sequence ID" value="NZ_FQVL01000001.1"/>
</dbReference>
<dbReference type="Pfam" id="PF00561">
    <property type="entry name" value="Abhydrolase_1"/>
    <property type="match status" value="1"/>
</dbReference>
<dbReference type="InterPro" id="IPR029058">
    <property type="entry name" value="AB_hydrolase_fold"/>
</dbReference>
<dbReference type="InterPro" id="IPR050266">
    <property type="entry name" value="AB_hydrolase_sf"/>
</dbReference>
<organism evidence="2 3">
    <name type="scientific">Seinonella peptonophila</name>
    <dbReference type="NCBI Taxonomy" id="112248"/>
    <lineage>
        <taxon>Bacteria</taxon>
        <taxon>Bacillati</taxon>
        <taxon>Bacillota</taxon>
        <taxon>Bacilli</taxon>
        <taxon>Bacillales</taxon>
        <taxon>Thermoactinomycetaceae</taxon>
        <taxon>Seinonella</taxon>
    </lineage>
</organism>
<reference evidence="2 3" key="1">
    <citation type="submission" date="2016-11" db="EMBL/GenBank/DDBJ databases">
        <authorList>
            <person name="Jaros S."/>
            <person name="Januszkiewicz K."/>
            <person name="Wedrychowicz H."/>
        </authorList>
    </citation>
    <scope>NUCLEOTIDE SEQUENCE [LARGE SCALE GENOMIC DNA]</scope>
    <source>
        <strain evidence="2 3">DSM 44666</strain>
    </source>
</reference>
<name>A0A1M4STC6_9BACL</name>
<evidence type="ECO:0000313" key="3">
    <source>
        <dbReference type="Proteomes" id="UP000184476"/>
    </source>
</evidence>
<dbReference type="EMBL" id="FQVL01000001">
    <property type="protein sequence ID" value="SHE35504.1"/>
    <property type="molecule type" value="Genomic_DNA"/>
</dbReference>
<dbReference type="PRINTS" id="PR00111">
    <property type="entry name" value="ABHYDROLASE"/>
</dbReference>
<accession>A0A1M4STC6</accession>
<dbReference type="PANTHER" id="PTHR43798">
    <property type="entry name" value="MONOACYLGLYCEROL LIPASE"/>
    <property type="match status" value="1"/>
</dbReference>
<evidence type="ECO:0000313" key="2">
    <source>
        <dbReference type="EMBL" id="SHE35504.1"/>
    </source>
</evidence>
<dbReference type="SUPFAM" id="SSF53474">
    <property type="entry name" value="alpha/beta-Hydrolases"/>
    <property type="match status" value="1"/>
</dbReference>
<dbReference type="Gene3D" id="3.40.50.1820">
    <property type="entry name" value="alpha/beta hydrolase"/>
    <property type="match status" value="1"/>
</dbReference>
<sequence>MKQIITTSKGNIEYQLEGKGKSVILILNGGHCSSCDSPIPFKQLLINQGFQLLIPSRPGYGRTPSSTGKISEQFTDAIVELLDSLHIKKVIVIAISAGGRTALQLGGRHPKRVEKIILQGALTHNQWPDTRTRFGAYIIFNPVIEKSFWAFFRLMLRKYPLGTLKVMMRGLTNLPVNEVLEKMNKEQINKTIEFLGKLQSGSGFLNDIQHRSGDLSRIQAPTLIIHSQHDGGNPISHANYAAKHIPNAELFITEAESHLIWFSHHNDKIEQKIIEFLQ</sequence>